<reference evidence="3" key="1">
    <citation type="submission" date="2016-09" db="EMBL/GenBank/DDBJ databases">
        <authorList>
            <person name="Guldener U."/>
        </authorList>
    </citation>
    <scope>NUCLEOTIDE SEQUENCE [LARGE SCALE GENOMIC DNA]</scope>
    <source>
        <strain evidence="3">V64-1</strain>
    </source>
</reference>
<accession>A0A2H3TVB6</accession>
<proteinExistence type="predicted"/>
<name>A0A2H3TVB6_FUSOX</name>
<protein>
    <recommendedName>
        <fullName evidence="4">Transcription factor domain-containing protein</fullName>
    </recommendedName>
</protein>
<dbReference type="CDD" id="cd12148">
    <property type="entry name" value="fungal_TF_MHR"/>
    <property type="match status" value="1"/>
</dbReference>
<dbReference type="VEuPathDB" id="FungiDB:FOC4_g10014059"/>
<feature type="region of interest" description="Disordered" evidence="1">
    <location>
        <begin position="133"/>
        <end position="159"/>
    </location>
</feature>
<dbReference type="InterPro" id="IPR053187">
    <property type="entry name" value="Notoamide_regulator"/>
</dbReference>
<dbReference type="OrthoDB" id="407298at2759"/>
<dbReference type="VEuPathDB" id="FungiDB:FOIG_11098"/>
<evidence type="ECO:0000313" key="3">
    <source>
        <dbReference type="Proteomes" id="UP000219369"/>
    </source>
</evidence>
<evidence type="ECO:0008006" key="4">
    <source>
        <dbReference type="Google" id="ProtNLM"/>
    </source>
</evidence>
<dbReference type="AlphaFoldDB" id="A0A2H3TVB6"/>
<dbReference type="VEuPathDB" id="FungiDB:FOC1_g10002630"/>
<dbReference type="VEuPathDB" id="FungiDB:FOMG_16054"/>
<sequence length="635" mass="71980">MRANAECVYRQYRNTRHPEQEELLGLLNSSEQRHQAQSNVINLLRSLPMDQATEMLRQLRESNDLSTTLSSIQENSSLTIQPSNIRNARAISSPTGSATEFELAAQFSMAYPRIPPHDIQVLRGLLRQNNDDETKTVQKITPLPLPSISQDSGQTRELKQPGLQKYCDSRLERLQIGYWTKIPISDDFAASLISFYINNDHKIMGFFDADLFLGDLVKRRQRFCSSFLVSVVLYMACQGYTTIDPHANEVRVAAFHEAEMLWQGETSDTSLISLAAMGLFSVACIYEGKDVLGQELSLSLRREAERFGLCGDQADGLVDANTLHPNSPEWVREASQIAWGVYNWLTIHVIYYGQKYIRHPPAFPIPGEGAESPFFLGNMFPNACRLWVIAQEVRGVYSFGKAPVAERVPLAFAEEKYQKLLVWTGILKNHMKRIDGCSPEVMIFHILFHAVVTIIFRPFLSTPRSNRLRSLTSLDSHPKTVYAASVSQLKDLVFSFCSKYSEATFTACLSHGLFALSRALLEDLQDPLWRYYFYLCVRCWQDLYFCYPVFRDVAKAFLSMAMEKDAIAAGEAQDLLRGIDQSVEHHTTSVEAFTSHIFDPVSDRDGGVQMHAMADRFEEMVVFDELIDKDSVFVG</sequence>
<dbReference type="VEuPathDB" id="FungiDB:HZS61_016152"/>
<evidence type="ECO:0000313" key="2">
    <source>
        <dbReference type="EMBL" id="SCO92558.1"/>
    </source>
</evidence>
<dbReference type="VEuPathDB" id="FungiDB:FOZG_16471"/>
<dbReference type="EMBL" id="FMJY01000011">
    <property type="protein sequence ID" value="SCO92558.1"/>
    <property type="molecule type" value="Genomic_DNA"/>
</dbReference>
<gene>
    <name evidence="2" type="ORF">FRV6_16686</name>
</gene>
<organism evidence="2 3">
    <name type="scientific">Fusarium oxysporum</name>
    <name type="common">Fusarium vascular wilt</name>
    <dbReference type="NCBI Taxonomy" id="5507"/>
    <lineage>
        <taxon>Eukaryota</taxon>
        <taxon>Fungi</taxon>
        <taxon>Dikarya</taxon>
        <taxon>Ascomycota</taxon>
        <taxon>Pezizomycotina</taxon>
        <taxon>Sordariomycetes</taxon>
        <taxon>Hypocreomycetidae</taxon>
        <taxon>Hypocreales</taxon>
        <taxon>Nectriaceae</taxon>
        <taxon>Fusarium</taxon>
        <taxon>Fusarium oxysporum species complex</taxon>
    </lineage>
</organism>
<dbReference type="PANTHER" id="PTHR47256:SF1">
    <property type="entry name" value="ZN(II)2CYS6 TRANSCRIPTION FACTOR (EUROFUNG)"/>
    <property type="match status" value="1"/>
</dbReference>
<dbReference type="Proteomes" id="UP000219369">
    <property type="component" value="Unassembled WGS sequence"/>
</dbReference>
<dbReference type="VEuPathDB" id="FungiDB:FOXG_17529"/>
<dbReference type="PANTHER" id="PTHR47256">
    <property type="entry name" value="ZN(II)2CYS6 TRANSCRIPTION FACTOR (EUROFUNG)-RELATED"/>
    <property type="match status" value="1"/>
</dbReference>
<evidence type="ECO:0000256" key="1">
    <source>
        <dbReference type="SAM" id="MobiDB-lite"/>
    </source>
</evidence>